<reference evidence="16 17" key="1">
    <citation type="submission" date="2022-11" db="EMBL/GenBank/DDBJ databases">
        <title>Spartinivicinus poritis sp. nov., isolated from scleractinian coral Porites lutea.</title>
        <authorList>
            <person name="Zhang G."/>
            <person name="Cai L."/>
            <person name="Wei Q."/>
        </authorList>
    </citation>
    <scope>NUCLEOTIDE SEQUENCE [LARGE SCALE GENOMIC DNA]</scope>
    <source>
        <strain evidence="16 17">A2-2</strain>
    </source>
</reference>
<dbReference type="InterPro" id="IPR010916">
    <property type="entry name" value="TonB_box_CS"/>
</dbReference>
<evidence type="ECO:0000256" key="13">
    <source>
        <dbReference type="RuleBase" id="RU003357"/>
    </source>
</evidence>
<comment type="caution">
    <text evidence="16">The sequence shown here is derived from an EMBL/GenBank/DDBJ whole genome shotgun (WGS) entry which is preliminary data.</text>
</comment>
<keyword evidence="4 11" id="KW-1134">Transmembrane beta strand</keyword>
<organism evidence="16 17">
    <name type="scientific">Spartinivicinus poritis</name>
    <dbReference type="NCBI Taxonomy" id="2994640"/>
    <lineage>
        <taxon>Bacteria</taxon>
        <taxon>Pseudomonadati</taxon>
        <taxon>Pseudomonadota</taxon>
        <taxon>Gammaproteobacteria</taxon>
        <taxon>Oceanospirillales</taxon>
        <taxon>Zooshikellaceae</taxon>
        <taxon>Spartinivicinus</taxon>
    </lineage>
</organism>
<dbReference type="RefSeq" id="WP_274689177.1">
    <property type="nucleotide sequence ID" value="NZ_JAPMOU010000014.1"/>
</dbReference>
<dbReference type="EMBL" id="JAPMOU010000014">
    <property type="protein sequence ID" value="MDE1462826.1"/>
    <property type="molecule type" value="Genomic_DNA"/>
</dbReference>
<evidence type="ECO:0000256" key="12">
    <source>
        <dbReference type="PROSITE-ProRule" id="PRU10143"/>
    </source>
</evidence>
<evidence type="ECO:0000256" key="1">
    <source>
        <dbReference type="ARBA" id="ARBA00004571"/>
    </source>
</evidence>
<evidence type="ECO:0000256" key="4">
    <source>
        <dbReference type="ARBA" id="ARBA00022452"/>
    </source>
</evidence>
<evidence type="ECO:0000256" key="10">
    <source>
        <dbReference type="ARBA" id="ARBA00023237"/>
    </source>
</evidence>
<keyword evidence="9 16" id="KW-0675">Receptor</keyword>
<gene>
    <name evidence="16" type="ORF">ORQ98_12690</name>
</gene>
<dbReference type="InterPro" id="IPR036942">
    <property type="entry name" value="Beta-barrel_TonB_sf"/>
</dbReference>
<dbReference type="InterPro" id="IPR037066">
    <property type="entry name" value="Plug_dom_sf"/>
</dbReference>
<keyword evidence="5 11" id="KW-0812">Transmembrane</keyword>
<comment type="similarity">
    <text evidence="2 11 13">Belongs to the TonB-dependent receptor family.</text>
</comment>
<dbReference type="SUPFAM" id="SSF56935">
    <property type="entry name" value="Porins"/>
    <property type="match status" value="1"/>
</dbReference>
<name>A0ABT5U9Z2_9GAMM</name>
<proteinExistence type="inferred from homology"/>
<protein>
    <submittedName>
        <fullName evidence="16">TonB-dependent receptor</fullName>
    </submittedName>
</protein>
<dbReference type="InterPro" id="IPR000531">
    <property type="entry name" value="Beta-barrel_TonB"/>
</dbReference>
<dbReference type="Gene3D" id="2.40.170.20">
    <property type="entry name" value="TonB-dependent receptor, beta-barrel domain"/>
    <property type="match status" value="1"/>
</dbReference>
<evidence type="ECO:0000256" key="8">
    <source>
        <dbReference type="ARBA" id="ARBA00023136"/>
    </source>
</evidence>
<dbReference type="PANTHER" id="PTHR30069">
    <property type="entry name" value="TONB-DEPENDENT OUTER MEMBRANE RECEPTOR"/>
    <property type="match status" value="1"/>
</dbReference>
<keyword evidence="6" id="KW-0732">Signal</keyword>
<dbReference type="NCBIfam" id="TIGR01783">
    <property type="entry name" value="TonB-siderophor"/>
    <property type="match status" value="1"/>
</dbReference>
<dbReference type="Gene3D" id="2.170.130.10">
    <property type="entry name" value="TonB-dependent receptor, plug domain"/>
    <property type="match status" value="1"/>
</dbReference>
<keyword evidence="3 11" id="KW-0813">Transport</keyword>
<dbReference type="PROSITE" id="PS00430">
    <property type="entry name" value="TONB_DEPENDENT_REC_1"/>
    <property type="match status" value="1"/>
</dbReference>
<evidence type="ECO:0000259" key="14">
    <source>
        <dbReference type="Pfam" id="PF00593"/>
    </source>
</evidence>
<evidence type="ECO:0000256" key="9">
    <source>
        <dbReference type="ARBA" id="ARBA00023170"/>
    </source>
</evidence>
<dbReference type="Pfam" id="PF00593">
    <property type="entry name" value="TonB_dep_Rec_b-barrel"/>
    <property type="match status" value="1"/>
</dbReference>
<accession>A0ABT5U9Z2</accession>
<comment type="subcellular location">
    <subcellularLocation>
        <location evidence="1 11">Cell outer membrane</location>
        <topology evidence="1 11">Multi-pass membrane protein</topology>
    </subcellularLocation>
</comment>
<feature type="short sequence motif" description="TonB box" evidence="12">
    <location>
        <begin position="34"/>
        <end position="40"/>
    </location>
</feature>
<evidence type="ECO:0000256" key="5">
    <source>
        <dbReference type="ARBA" id="ARBA00022692"/>
    </source>
</evidence>
<evidence type="ECO:0000313" key="16">
    <source>
        <dbReference type="EMBL" id="MDE1462826.1"/>
    </source>
</evidence>
<evidence type="ECO:0000256" key="7">
    <source>
        <dbReference type="ARBA" id="ARBA00023077"/>
    </source>
</evidence>
<dbReference type="Pfam" id="PF07715">
    <property type="entry name" value="Plug"/>
    <property type="match status" value="1"/>
</dbReference>
<keyword evidence="8 11" id="KW-0472">Membrane</keyword>
<evidence type="ECO:0000256" key="11">
    <source>
        <dbReference type="PROSITE-ProRule" id="PRU01360"/>
    </source>
</evidence>
<evidence type="ECO:0000313" key="17">
    <source>
        <dbReference type="Proteomes" id="UP001528823"/>
    </source>
</evidence>
<dbReference type="Proteomes" id="UP001528823">
    <property type="component" value="Unassembled WGS sequence"/>
</dbReference>
<dbReference type="InterPro" id="IPR010105">
    <property type="entry name" value="TonB_sidphr_rcpt"/>
</dbReference>
<evidence type="ECO:0000256" key="2">
    <source>
        <dbReference type="ARBA" id="ARBA00009810"/>
    </source>
</evidence>
<keyword evidence="10 11" id="KW-0998">Cell outer membrane</keyword>
<keyword evidence="17" id="KW-1185">Reference proteome</keyword>
<dbReference type="PROSITE" id="PS52016">
    <property type="entry name" value="TONB_DEPENDENT_REC_3"/>
    <property type="match status" value="1"/>
</dbReference>
<evidence type="ECO:0000256" key="6">
    <source>
        <dbReference type="ARBA" id="ARBA00022729"/>
    </source>
</evidence>
<dbReference type="CDD" id="cd01347">
    <property type="entry name" value="ligand_gated_channel"/>
    <property type="match status" value="1"/>
</dbReference>
<keyword evidence="7 12" id="KW-0798">TonB box</keyword>
<sequence length="750" mass="83888">MQSRHYFYHSLVITTLLSPVTVAAEQKNIEKLDSVVVVASRAPKQISDIAGTVWLVDKETIEAQSRGGKNLSDILSTVVPSLDVGSQGRTNYGQNLRGRAMLVMIDGVSLNSARSISRQLDSIDPFNIERIEVLSGATAIYGAGASGGVVNIITKRAEAGELTAETYVGGSSGFNNSNDGDYKIAQSISGGTDKLKARGSLVYSETNAFYDANGELINPDSTQGSLQFNETIDLMGSLEYKLDDQQTVTLLAQHYNSEQDSPYGTYFGENLAGSKAGNHHLIETRRGFSSDRNLGTERYLLNATYHHEEVFGHELIVQASYRKESFSYNPFIRPSGSKEPSNKGYFSASKQETDVFSLRTALVKSFDKLTLSYGVDGYIDQFENDQIIFDQNISNASGGLVNKKAYKIGRYPDTEVSSIAGFFQASYQLTDRLLIEGGYRYQYMKNEVDDFIDTGIQKDIAFGKYTSADPVPGGQTHYKFGLFNIGAVFDLTANQQVWANFSQGFELPDTAKRYGDGQYTDSNKDGHAELVKSSDIRNDRLDGIKTDSYELGWRYTGTDLSVQTALYYSESDKVESYDRKELLLELRDHEKRVYGFEFETSYWATDKLQLGLTGHYVKTQEKDKNGHWQRSLVDSSSASKAGAWVGWYDDTYSLKLQSQTLFSLRDDRKRLKGKGENGELSGYTTVDFLGNYKLPVGDVGFGVQNVFNREYTTIWSQRAQKLYSPYYGPEEVYDFKGRGRTFFVNYKVKY</sequence>
<dbReference type="PANTHER" id="PTHR30069:SF42">
    <property type="entry name" value="FERRIC AEROBACTIN RECEPTOR"/>
    <property type="match status" value="1"/>
</dbReference>
<dbReference type="InterPro" id="IPR039426">
    <property type="entry name" value="TonB-dep_rcpt-like"/>
</dbReference>
<dbReference type="InterPro" id="IPR012910">
    <property type="entry name" value="Plug_dom"/>
</dbReference>
<feature type="domain" description="TonB-dependent receptor-like beta-barrel" evidence="14">
    <location>
        <begin position="242"/>
        <end position="706"/>
    </location>
</feature>
<evidence type="ECO:0000256" key="3">
    <source>
        <dbReference type="ARBA" id="ARBA00022448"/>
    </source>
</evidence>
<feature type="domain" description="TonB-dependent receptor plug" evidence="15">
    <location>
        <begin position="47"/>
        <end position="149"/>
    </location>
</feature>
<evidence type="ECO:0000259" key="15">
    <source>
        <dbReference type="Pfam" id="PF07715"/>
    </source>
</evidence>